<dbReference type="GO" id="GO:0006357">
    <property type="term" value="P:regulation of transcription by RNA polymerase II"/>
    <property type="evidence" value="ECO:0007669"/>
    <property type="project" value="InterPro"/>
</dbReference>
<dbReference type="Pfam" id="PF00134">
    <property type="entry name" value="Cyclin_N"/>
    <property type="match status" value="1"/>
</dbReference>
<dbReference type="PANTHER" id="PTHR10026">
    <property type="entry name" value="CYCLIN"/>
    <property type="match status" value="1"/>
</dbReference>
<dbReference type="InterPro" id="IPR013763">
    <property type="entry name" value="Cyclin-like_dom"/>
</dbReference>
<dbReference type="GO" id="GO:0016538">
    <property type="term" value="F:cyclin-dependent protein serine/threonine kinase regulator activity"/>
    <property type="evidence" value="ECO:0007669"/>
    <property type="project" value="InterPro"/>
</dbReference>
<dbReference type="Pfam" id="PF16899">
    <property type="entry name" value="Cyclin_C_2"/>
    <property type="match status" value="1"/>
</dbReference>
<evidence type="ECO:0000313" key="6">
    <source>
        <dbReference type="Proteomes" id="UP000788993"/>
    </source>
</evidence>
<dbReference type="Gene3D" id="1.10.472.10">
    <property type="entry name" value="Cyclin-like"/>
    <property type="match status" value="2"/>
</dbReference>
<sequence>MVVNHDDLFRRSTQYRFWSFTRPQLAELRIVANKKGIQKTEERIKELDDSLPETKLVRENQDQFQFVHPDEEKKLISYYARRCKELAAFFHLSAQVRSTAIMYLYKFYLYHSVMEYHPGNIMLTCLFLSAKVENHFIGINTFCKNIPKTTPEAVLKNEYLILETMKFSLQCHHPFQPLYGFFLDIQQTLPQLDFNRLGKNYDGARELVNESLFTDLPFLYTPPQIALACLWLCDDVLVEKYLSKKFGLAKKNEQEDEDALQYYNKLMVIIRHCADVVRKEALDPSQEESKTISAKIKLCLEPIRFGRKIMKQNGEQAAKRSASITEGNDQKRVKLETE</sequence>
<feature type="region of interest" description="Disordered" evidence="3">
    <location>
        <begin position="312"/>
        <end position="338"/>
    </location>
</feature>
<evidence type="ECO:0000256" key="2">
    <source>
        <dbReference type="RuleBase" id="RU000383"/>
    </source>
</evidence>
<feature type="compositionally biased region" description="Basic and acidic residues" evidence="3">
    <location>
        <begin position="328"/>
        <end position="338"/>
    </location>
</feature>
<dbReference type="AlphaFoldDB" id="A0A9P8NPB6"/>
<reference evidence="5" key="1">
    <citation type="journal article" date="2021" name="Open Biol.">
        <title>Shared evolutionary footprints suggest mitochondrial oxidative damage underlies multiple complex I losses in fungi.</title>
        <authorList>
            <person name="Schikora-Tamarit M.A."/>
            <person name="Marcet-Houben M."/>
            <person name="Nosek J."/>
            <person name="Gabaldon T."/>
        </authorList>
    </citation>
    <scope>NUCLEOTIDE SEQUENCE</scope>
    <source>
        <strain evidence="5">NCAIM Y.01608</strain>
    </source>
</reference>
<dbReference type="InterPro" id="IPR043198">
    <property type="entry name" value="Cyclin/Ssn8"/>
</dbReference>
<dbReference type="InterPro" id="IPR031658">
    <property type="entry name" value="Cyclin_C_2"/>
</dbReference>
<evidence type="ECO:0000256" key="3">
    <source>
        <dbReference type="SAM" id="MobiDB-lite"/>
    </source>
</evidence>
<dbReference type="EMBL" id="JAEUBD010001571">
    <property type="protein sequence ID" value="KAH3658808.1"/>
    <property type="molecule type" value="Genomic_DNA"/>
</dbReference>
<keyword evidence="6" id="KW-1185">Reference proteome</keyword>
<gene>
    <name evidence="5" type="ORF">OGATHE_006534</name>
</gene>
<accession>A0A9P8NPB6</accession>
<dbReference type="Proteomes" id="UP000788993">
    <property type="component" value="Unassembled WGS sequence"/>
</dbReference>
<organism evidence="5 6">
    <name type="scientific">Ogataea polymorpha</name>
    <dbReference type="NCBI Taxonomy" id="460523"/>
    <lineage>
        <taxon>Eukaryota</taxon>
        <taxon>Fungi</taxon>
        <taxon>Dikarya</taxon>
        <taxon>Ascomycota</taxon>
        <taxon>Saccharomycotina</taxon>
        <taxon>Pichiomycetes</taxon>
        <taxon>Pichiales</taxon>
        <taxon>Pichiaceae</taxon>
        <taxon>Ogataea</taxon>
    </lineage>
</organism>
<dbReference type="CDD" id="cd20524">
    <property type="entry name" value="CYCLIN_CCNH_rpt1"/>
    <property type="match status" value="1"/>
</dbReference>
<name>A0A9P8NPB6_9ASCO</name>
<comment type="caution">
    <text evidence="5">The sequence shown here is derived from an EMBL/GenBank/DDBJ whole genome shotgun (WGS) entry which is preliminary data.</text>
</comment>
<evidence type="ECO:0000259" key="4">
    <source>
        <dbReference type="SMART" id="SM00385"/>
    </source>
</evidence>
<dbReference type="InterPro" id="IPR036915">
    <property type="entry name" value="Cyclin-like_sf"/>
</dbReference>
<comment type="similarity">
    <text evidence="2">Belongs to the cyclin family.</text>
</comment>
<reference evidence="5" key="2">
    <citation type="submission" date="2021-01" db="EMBL/GenBank/DDBJ databases">
        <authorList>
            <person name="Schikora-Tamarit M.A."/>
        </authorList>
    </citation>
    <scope>NUCLEOTIDE SEQUENCE</scope>
    <source>
        <strain evidence="5">NCAIM Y.01608</strain>
    </source>
</reference>
<protein>
    <recommendedName>
        <fullName evidence="4">Cyclin-like domain-containing protein</fullName>
    </recommendedName>
</protein>
<dbReference type="CDD" id="cd20525">
    <property type="entry name" value="CYCLIN_CCNH_rpt2"/>
    <property type="match status" value="1"/>
</dbReference>
<dbReference type="SMART" id="SM00385">
    <property type="entry name" value="CYCLIN"/>
    <property type="match status" value="1"/>
</dbReference>
<evidence type="ECO:0000256" key="1">
    <source>
        <dbReference type="ARBA" id="ARBA00023127"/>
    </source>
</evidence>
<keyword evidence="1 2" id="KW-0195">Cyclin</keyword>
<dbReference type="InterPro" id="IPR006671">
    <property type="entry name" value="Cyclin_N"/>
</dbReference>
<proteinExistence type="inferred from homology"/>
<evidence type="ECO:0000313" key="5">
    <source>
        <dbReference type="EMBL" id="KAH3658808.1"/>
    </source>
</evidence>
<dbReference type="SUPFAM" id="SSF47954">
    <property type="entry name" value="Cyclin-like"/>
    <property type="match status" value="2"/>
</dbReference>
<feature type="domain" description="Cyclin-like" evidence="4">
    <location>
        <begin position="81"/>
        <end position="163"/>
    </location>
</feature>